<dbReference type="EMBL" id="KE145353">
    <property type="protein sequence ID" value="EPE36375.1"/>
    <property type="molecule type" value="Genomic_DNA"/>
</dbReference>
<protein>
    <recommendedName>
        <fullName evidence="4">Subtilisin-like serine protease</fullName>
    </recommendedName>
</protein>
<dbReference type="HOGENOM" id="CLU_043687_0_2_1"/>
<keyword evidence="3" id="KW-1185">Reference proteome</keyword>
<organism evidence="2 3">
    <name type="scientific">Glarea lozoyensis (strain ATCC 20868 / MF5171)</name>
    <dbReference type="NCBI Taxonomy" id="1116229"/>
    <lineage>
        <taxon>Eukaryota</taxon>
        <taxon>Fungi</taxon>
        <taxon>Dikarya</taxon>
        <taxon>Ascomycota</taxon>
        <taxon>Pezizomycotina</taxon>
        <taxon>Leotiomycetes</taxon>
        <taxon>Helotiales</taxon>
        <taxon>Helotiaceae</taxon>
        <taxon>Glarea</taxon>
    </lineage>
</organism>
<evidence type="ECO:0000313" key="3">
    <source>
        <dbReference type="Proteomes" id="UP000016922"/>
    </source>
</evidence>
<dbReference type="OrthoDB" id="5086500at2759"/>
<dbReference type="RefSeq" id="XP_008077193.1">
    <property type="nucleotide sequence ID" value="XM_008079002.1"/>
</dbReference>
<evidence type="ECO:0000313" key="2">
    <source>
        <dbReference type="EMBL" id="EPE36375.1"/>
    </source>
</evidence>
<keyword evidence="1" id="KW-1133">Transmembrane helix</keyword>
<evidence type="ECO:0000256" key="1">
    <source>
        <dbReference type="SAM" id="Phobius"/>
    </source>
</evidence>
<keyword evidence="1" id="KW-0472">Membrane</keyword>
<dbReference type="Proteomes" id="UP000016922">
    <property type="component" value="Unassembled WGS sequence"/>
</dbReference>
<accession>S3DF53</accession>
<dbReference type="Pfam" id="PF20246">
    <property type="entry name" value="DUF6601"/>
    <property type="match status" value="1"/>
</dbReference>
<gene>
    <name evidence="2" type="ORF">GLAREA_05713</name>
</gene>
<dbReference type="InterPro" id="IPR046536">
    <property type="entry name" value="DUF6601"/>
</dbReference>
<evidence type="ECO:0008006" key="4">
    <source>
        <dbReference type="Google" id="ProtNLM"/>
    </source>
</evidence>
<name>S3DF53_GLAL2</name>
<dbReference type="KEGG" id="glz:GLAREA_05713"/>
<feature type="transmembrane region" description="Helical" evidence="1">
    <location>
        <begin position="261"/>
        <end position="281"/>
    </location>
</feature>
<dbReference type="AlphaFoldDB" id="S3DF53"/>
<dbReference type="eggNOG" id="ENOG502SI6N">
    <property type="taxonomic scope" value="Eukaryota"/>
</dbReference>
<keyword evidence="1" id="KW-0812">Transmembrane</keyword>
<dbReference type="PANTHER" id="PTHR34414">
    <property type="entry name" value="HET DOMAIN-CONTAINING PROTEIN-RELATED"/>
    <property type="match status" value="1"/>
</dbReference>
<dbReference type="PANTHER" id="PTHR34414:SF1">
    <property type="entry name" value="SUBTILISIN-LIKE SERINE PROTEASE"/>
    <property type="match status" value="1"/>
</dbReference>
<sequence>MEYLSSEATVTPTKPVPFSPENSLFRLPNAKEKAKRNDAYTKEATDCIVLPAQFYSSGTLQSLTLEHGVDAFLAIEIDVSRLNQIHQHLWMVGQAGPGRPLHQHIVYGRKIACTEQTDLHLLWEDSRLFVKPCPDYLLSYGFWERHLCHKSELWGTAVGLLLSYTWLVQHRSDLRIAHAEGILPESITWERWTAFTASLAQTMEAEGVDNINPRFRYGNLRLSRVNWIYRISARSRTGHALINGFFNIYPSYTSFLARNTAPITVAAVYLALILTAMQVGLATHRLGESQTFQNVSLFATLLAIIGPLSILVVLVVFVMSYIFVWNLFRTMLQQRGWKVK</sequence>
<feature type="transmembrane region" description="Helical" evidence="1">
    <location>
        <begin position="301"/>
        <end position="328"/>
    </location>
</feature>
<reference evidence="2 3" key="1">
    <citation type="journal article" date="2013" name="BMC Genomics">
        <title>Genomics-driven discovery of the pneumocandin biosynthetic gene cluster in the fungus Glarea lozoyensis.</title>
        <authorList>
            <person name="Chen L."/>
            <person name="Yue Q."/>
            <person name="Zhang X."/>
            <person name="Xiang M."/>
            <person name="Wang C."/>
            <person name="Li S."/>
            <person name="Che Y."/>
            <person name="Ortiz-Lopez F.J."/>
            <person name="Bills G.F."/>
            <person name="Liu X."/>
            <person name="An Z."/>
        </authorList>
    </citation>
    <scope>NUCLEOTIDE SEQUENCE [LARGE SCALE GENOMIC DNA]</scope>
    <source>
        <strain evidence="3">ATCC 20868 / MF5171</strain>
    </source>
</reference>
<dbReference type="GeneID" id="19464767"/>
<dbReference type="OMA" id="FLYTYAC"/>
<proteinExistence type="predicted"/>